<organism evidence="2 3">
    <name type="scientific">Paenibacillus radicis</name>
    <name type="common">ex Gao et al. 2016</name>
    <dbReference type="NCBI Taxonomy" id="1737354"/>
    <lineage>
        <taxon>Bacteria</taxon>
        <taxon>Bacillati</taxon>
        <taxon>Bacillota</taxon>
        <taxon>Bacilli</taxon>
        <taxon>Bacillales</taxon>
        <taxon>Paenibacillaceae</taxon>
        <taxon>Paenibacillus</taxon>
    </lineage>
</organism>
<name>A0A917HJV6_9BACL</name>
<dbReference type="EMBL" id="BMHY01000010">
    <property type="protein sequence ID" value="GGG82030.1"/>
    <property type="molecule type" value="Genomic_DNA"/>
</dbReference>
<reference evidence="2 3" key="1">
    <citation type="journal article" date="2014" name="Int. J. Syst. Evol. Microbiol.">
        <title>Complete genome sequence of Corynebacterium casei LMG S-19264T (=DSM 44701T), isolated from a smear-ripened cheese.</title>
        <authorList>
            <consortium name="US DOE Joint Genome Institute (JGI-PGF)"/>
            <person name="Walter F."/>
            <person name="Albersmeier A."/>
            <person name="Kalinowski J."/>
            <person name="Ruckert C."/>
        </authorList>
    </citation>
    <scope>NUCLEOTIDE SEQUENCE [LARGE SCALE GENOMIC DNA]</scope>
    <source>
        <strain evidence="2 3">CGMCC 1.15286</strain>
    </source>
</reference>
<proteinExistence type="predicted"/>
<accession>A0A917HJV6</accession>
<evidence type="ECO:0000313" key="3">
    <source>
        <dbReference type="Proteomes" id="UP000600247"/>
    </source>
</evidence>
<dbReference type="Proteomes" id="UP000600247">
    <property type="component" value="Unassembled WGS sequence"/>
</dbReference>
<keyword evidence="1" id="KW-0812">Transmembrane</keyword>
<protein>
    <submittedName>
        <fullName evidence="2">Uncharacterized protein</fullName>
    </submittedName>
</protein>
<evidence type="ECO:0000313" key="2">
    <source>
        <dbReference type="EMBL" id="GGG82030.1"/>
    </source>
</evidence>
<sequence>MADLLGFLTSMVTVLFGGYIALFFLNRIQFSIEIQYNKSYSKEVKGKNSNEVQEDSALQMRKNKM</sequence>
<feature type="transmembrane region" description="Helical" evidence="1">
    <location>
        <begin position="6"/>
        <end position="25"/>
    </location>
</feature>
<comment type="caution">
    <text evidence="2">The sequence shown here is derived from an EMBL/GenBank/DDBJ whole genome shotgun (WGS) entry which is preliminary data.</text>
</comment>
<evidence type="ECO:0000256" key="1">
    <source>
        <dbReference type="SAM" id="Phobius"/>
    </source>
</evidence>
<dbReference type="RefSeq" id="WP_188891477.1">
    <property type="nucleotide sequence ID" value="NZ_BMHY01000010.1"/>
</dbReference>
<keyword evidence="1" id="KW-1133">Transmembrane helix</keyword>
<dbReference type="AlphaFoldDB" id="A0A917HJV6"/>
<gene>
    <name evidence="2" type="ORF">GCM10010918_44210</name>
</gene>
<keyword evidence="1" id="KW-0472">Membrane</keyword>
<keyword evidence="3" id="KW-1185">Reference proteome</keyword>